<gene>
    <name evidence="1" type="ORF">NCTC5047_03590</name>
</gene>
<sequence length="57" mass="6201">MIRLGANIFHHPAAGEVDQQRDNQPRAAQVIGYRVAKFSAITGASDSDSSEPMFIDI</sequence>
<reference evidence="1 2" key="1">
    <citation type="submission" date="2018-06" db="EMBL/GenBank/DDBJ databases">
        <authorList>
            <consortium name="Pathogen Informatics"/>
            <person name="Doyle S."/>
        </authorList>
    </citation>
    <scope>NUCLEOTIDE SEQUENCE [LARGE SCALE GENOMIC DNA]</scope>
    <source>
        <strain evidence="1 2">NCTC5047</strain>
    </source>
</reference>
<protein>
    <submittedName>
        <fullName evidence="1">Uncharacterized protein</fullName>
    </submittedName>
</protein>
<dbReference type="Proteomes" id="UP000254340">
    <property type="component" value="Unassembled WGS sequence"/>
</dbReference>
<organism evidence="1 2">
    <name type="scientific">Klebsiella pneumoniae</name>
    <dbReference type="NCBI Taxonomy" id="573"/>
    <lineage>
        <taxon>Bacteria</taxon>
        <taxon>Pseudomonadati</taxon>
        <taxon>Pseudomonadota</taxon>
        <taxon>Gammaproteobacteria</taxon>
        <taxon>Enterobacterales</taxon>
        <taxon>Enterobacteriaceae</taxon>
        <taxon>Klebsiella/Raoultella group</taxon>
        <taxon>Klebsiella</taxon>
        <taxon>Klebsiella pneumoniae complex</taxon>
    </lineage>
</organism>
<proteinExistence type="predicted"/>
<dbReference type="AlphaFoldDB" id="A0A377XGF2"/>
<accession>A0A377XGF2</accession>
<dbReference type="EMBL" id="UGLH01000006">
    <property type="protein sequence ID" value="STT82619.1"/>
    <property type="molecule type" value="Genomic_DNA"/>
</dbReference>
<evidence type="ECO:0000313" key="1">
    <source>
        <dbReference type="EMBL" id="STT82619.1"/>
    </source>
</evidence>
<name>A0A377XGF2_KLEPN</name>
<evidence type="ECO:0000313" key="2">
    <source>
        <dbReference type="Proteomes" id="UP000254340"/>
    </source>
</evidence>